<name>A0A1Q9A4K1_9HYPH</name>
<reference evidence="1 2" key="1">
    <citation type="submission" date="2016-09" db="EMBL/GenBank/DDBJ databases">
        <title>Rhizobium oryziradicis sp. nov., isolated from the root of rice.</title>
        <authorList>
            <person name="Zhao J."/>
            <person name="Zhang X."/>
        </authorList>
    </citation>
    <scope>NUCLEOTIDE SEQUENCE [LARGE SCALE GENOMIC DNA]</scope>
    <source>
        <strain evidence="1 2">14971</strain>
    </source>
</reference>
<comment type="caution">
    <text evidence="1">The sequence shown here is derived from an EMBL/GenBank/DDBJ whole genome shotgun (WGS) entry which is preliminary data.</text>
</comment>
<evidence type="ECO:0000313" key="1">
    <source>
        <dbReference type="EMBL" id="OLP49472.1"/>
    </source>
</evidence>
<sequence length="63" mass="7261">MLLPLQPIKNKRYAEKIKMMQQVSHWGVTFLIPMHDTKEVAQIQKKRSHVSMPTGASQSLQNT</sequence>
<organism evidence="1 2">
    <name type="scientific">Allorhizobium taibaishanense</name>
    <dbReference type="NCBI Taxonomy" id="887144"/>
    <lineage>
        <taxon>Bacteria</taxon>
        <taxon>Pseudomonadati</taxon>
        <taxon>Pseudomonadota</taxon>
        <taxon>Alphaproteobacteria</taxon>
        <taxon>Hyphomicrobiales</taxon>
        <taxon>Rhizobiaceae</taxon>
        <taxon>Rhizobium/Agrobacterium group</taxon>
        <taxon>Allorhizobium</taxon>
    </lineage>
</organism>
<evidence type="ECO:0000313" key="2">
    <source>
        <dbReference type="Proteomes" id="UP000185598"/>
    </source>
</evidence>
<dbReference type="EMBL" id="MKIN01000022">
    <property type="protein sequence ID" value="OLP49472.1"/>
    <property type="molecule type" value="Genomic_DNA"/>
</dbReference>
<gene>
    <name evidence="1" type="ORF">BJF91_20795</name>
</gene>
<protein>
    <submittedName>
        <fullName evidence="1">Uncharacterized protein</fullName>
    </submittedName>
</protein>
<accession>A0A1Q9A4K1</accession>
<proteinExistence type="predicted"/>
<dbReference type="AlphaFoldDB" id="A0A1Q9A4K1"/>
<dbReference type="Proteomes" id="UP000185598">
    <property type="component" value="Unassembled WGS sequence"/>
</dbReference>
<keyword evidence="2" id="KW-1185">Reference proteome</keyword>